<dbReference type="Gene3D" id="3.40.50.300">
    <property type="entry name" value="P-loop containing nucleotide triphosphate hydrolases"/>
    <property type="match status" value="1"/>
</dbReference>
<sequence>MSKTVAIFNQKGGVGKTTTCVNMAAGLGQKGYKTLLIDIDPQGNSTSGVGIDKSEVEFSTYDVMIGEQTARSVMIETEFKNLYLLPANMNLAGAEVEIAELENRNSVLKRSIATLIMEFDYVIIDCPPSLGLLSINALVAADTLIVPLQCEYYALEGLSQLISTVRTIKQHYNEHLELEGVLFTMYDGRLKLNQMVIDEVSQYFPGKPYKTAIPRSVKIAEAPSFGKPVIYYEKYSKPSFAYKKFVEEFLKNQ</sequence>
<gene>
    <name evidence="7" type="ORF">SAMN02745114_01144</name>
</gene>
<name>A0A1T4M645_9FIRM</name>
<evidence type="ECO:0000313" key="7">
    <source>
        <dbReference type="EMBL" id="SJZ62453.1"/>
    </source>
</evidence>
<dbReference type="FunFam" id="3.40.50.300:FF:000285">
    <property type="entry name" value="Sporulation initiation inhibitor Soj"/>
    <property type="match status" value="1"/>
</dbReference>
<dbReference type="InterPro" id="IPR027417">
    <property type="entry name" value="P-loop_NTPase"/>
</dbReference>
<dbReference type="OrthoDB" id="9815116at2"/>
<keyword evidence="5" id="KW-0175">Coiled coil</keyword>
<reference evidence="7 8" key="1">
    <citation type="submission" date="2017-02" db="EMBL/GenBank/DDBJ databases">
        <authorList>
            <person name="Peterson S.W."/>
        </authorList>
    </citation>
    <scope>NUCLEOTIDE SEQUENCE [LARGE SCALE GENOMIC DNA]</scope>
    <source>
        <strain evidence="7 8">ATCC 51222</strain>
    </source>
</reference>
<dbReference type="PANTHER" id="PTHR13696">
    <property type="entry name" value="P-LOOP CONTAINING NUCLEOSIDE TRIPHOSPHATE HYDROLASE"/>
    <property type="match status" value="1"/>
</dbReference>
<comment type="similarity">
    <text evidence="1">Belongs to the ParA family.</text>
</comment>
<evidence type="ECO:0000256" key="5">
    <source>
        <dbReference type="SAM" id="Coils"/>
    </source>
</evidence>
<protein>
    <recommendedName>
        <fullName evidence="4">Sporulation initiation inhibitor protein Soj</fullName>
    </recommendedName>
</protein>
<comment type="subunit">
    <text evidence="3">Dimerizes in the presence of ATP but not ADP; ATP-binding is required for double-stranded (ds)DNA-binding. Interacts with DnaA.</text>
</comment>
<dbReference type="InterPro" id="IPR025669">
    <property type="entry name" value="AAA_dom"/>
</dbReference>
<dbReference type="EMBL" id="FUWW01000011">
    <property type="protein sequence ID" value="SJZ62453.1"/>
    <property type="molecule type" value="Genomic_DNA"/>
</dbReference>
<dbReference type="PANTHER" id="PTHR13696:SF52">
    <property type="entry name" value="PARA FAMILY PROTEIN CT_582"/>
    <property type="match status" value="1"/>
</dbReference>
<proteinExistence type="inferred from homology"/>
<evidence type="ECO:0000256" key="3">
    <source>
        <dbReference type="ARBA" id="ARBA00062323"/>
    </source>
</evidence>
<feature type="coiled-coil region" evidence="5">
    <location>
        <begin position="91"/>
        <end position="118"/>
    </location>
</feature>
<evidence type="ECO:0000256" key="1">
    <source>
        <dbReference type="ARBA" id="ARBA00006976"/>
    </source>
</evidence>
<dbReference type="SUPFAM" id="SSF52540">
    <property type="entry name" value="P-loop containing nucleoside triphosphate hydrolases"/>
    <property type="match status" value="1"/>
</dbReference>
<keyword evidence="8" id="KW-1185">Reference proteome</keyword>
<comment type="catalytic activity">
    <reaction evidence="2">
        <text>ATP + H2O = ADP + phosphate + H(+)</text>
        <dbReference type="Rhea" id="RHEA:13065"/>
        <dbReference type="ChEBI" id="CHEBI:15377"/>
        <dbReference type="ChEBI" id="CHEBI:15378"/>
        <dbReference type="ChEBI" id="CHEBI:30616"/>
        <dbReference type="ChEBI" id="CHEBI:43474"/>
        <dbReference type="ChEBI" id="CHEBI:456216"/>
    </reaction>
</comment>
<dbReference type="Proteomes" id="UP000190657">
    <property type="component" value="Unassembled WGS sequence"/>
</dbReference>
<evidence type="ECO:0000256" key="2">
    <source>
        <dbReference type="ARBA" id="ARBA00049360"/>
    </source>
</evidence>
<dbReference type="InterPro" id="IPR050678">
    <property type="entry name" value="DNA_Partitioning_ATPase"/>
</dbReference>
<dbReference type="CDD" id="cd02042">
    <property type="entry name" value="ParAB_family"/>
    <property type="match status" value="1"/>
</dbReference>
<dbReference type="STRING" id="290054.SAMN02745114_01144"/>
<evidence type="ECO:0000256" key="4">
    <source>
        <dbReference type="ARBA" id="ARBA00071824"/>
    </source>
</evidence>
<dbReference type="RefSeq" id="WP_078768620.1">
    <property type="nucleotide sequence ID" value="NZ_FUWW01000011.1"/>
</dbReference>
<evidence type="ECO:0000313" key="8">
    <source>
        <dbReference type="Proteomes" id="UP000190657"/>
    </source>
</evidence>
<feature type="domain" description="AAA" evidence="6">
    <location>
        <begin position="3"/>
        <end position="177"/>
    </location>
</feature>
<accession>A0A1T4M645</accession>
<dbReference type="Pfam" id="PF13614">
    <property type="entry name" value="AAA_31"/>
    <property type="match status" value="1"/>
</dbReference>
<organism evidence="7 8">
    <name type="scientific">Eubacterium coprostanoligenes</name>
    <dbReference type="NCBI Taxonomy" id="290054"/>
    <lineage>
        <taxon>Bacteria</taxon>
        <taxon>Bacillati</taxon>
        <taxon>Bacillota</taxon>
        <taxon>Clostridia</taxon>
        <taxon>Eubacteriales</taxon>
        <taxon>Eubacteriaceae</taxon>
        <taxon>Eubacterium</taxon>
    </lineage>
</organism>
<dbReference type="AlphaFoldDB" id="A0A1T4M645"/>
<evidence type="ECO:0000259" key="6">
    <source>
        <dbReference type="Pfam" id="PF13614"/>
    </source>
</evidence>